<organism evidence="1 2">
    <name type="scientific">Gimesia benthica</name>
    <dbReference type="NCBI Taxonomy" id="2608982"/>
    <lineage>
        <taxon>Bacteria</taxon>
        <taxon>Pseudomonadati</taxon>
        <taxon>Planctomycetota</taxon>
        <taxon>Planctomycetia</taxon>
        <taxon>Planctomycetales</taxon>
        <taxon>Planctomycetaceae</taxon>
        <taxon>Gimesia</taxon>
    </lineage>
</organism>
<dbReference type="AlphaFoldDB" id="A0A6I6A6W6"/>
<dbReference type="EMBL" id="CP043930">
    <property type="protein sequence ID" value="QGQ21796.1"/>
    <property type="molecule type" value="Genomic_DNA"/>
</dbReference>
<keyword evidence="2" id="KW-1185">Reference proteome</keyword>
<proteinExistence type="predicted"/>
<dbReference type="RefSeq" id="WP_155362917.1">
    <property type="nucleotide sequence ID" value="NZ_CP043930.1"/>
</dbReference>
<dbReference type="KEGG" id="gim:F1728_03420"/>
<gene>
    <name evidence="1" type="ORF">F1728_03420</name>
</gene>
<sequence length="84" mass="9426">MKTEPLTKIRVLFAYYFEPRDDLIMAGELLQGFGAHPGMKLKLKEGEGSWRVTGICHLPPEVIMAEPHRIGLGLHNSDNPQQSL</sequence>
<reference evidence="1 2" key="1">
    <citation type="submission" date="2019-09" db="EMBL/GenBank/DDBJ databases">
        <title>Gimesia benthica sp. nov., a novel bacterium isolated from deep-sea water of the Northwest Indian Ocean.</title>
        <authorList>
            <person name="Dai X."/>
        </authorList>
    </citation>
    <scope>NUCLEOTIDE SEQUENCE [LARGE SCALE GENOMIC DNA]</scope>
    <source>
        <strain evidence="1 2">E7</strain>
    </source>
</reference>
<accession>A0A6I6A6W6</accession>
<name>A0A6I6A6W6_9PLAN</name>
<evidence type="ECO:0000313" key="2">
    <source>
        <dbReference type="Proteomes" id="UP000427281"/>
    </source>
</evidence>
<evidence type="ECO:0000313" key="1">
    <source>
        <dbReference type="EMBL" id="QGQ21796.1"/>
    </source>
</evidence>
<protein>
    <submittedName>
        <fullName evidence="1">Uncharacterized protein</fullName>
    </submittedName>
</protein>
<dbReference type="Proteomes" id="UP000427281">
    <property type="component" value="Chromosome"/>
</dbReference>